<dbReference type="Proteomes" id="UP001469553">
    <property type="component" value="Unassembled WGS sequence"/>
</dbReference>
<feature type="compositionally biased region" description="Polar residues" evidence="1">
    <location>
        <begin position="27"/>
        <end position="46"/>
    </location>
</feature>
<evidence type="ECO:0000313" key="2">
    <source>
        <dbReference type="EMBL" id="MEQ2287366.1"/>
    </source>
</evidence>
<keyword evidence="3" id="KW-1185">Reference proteome</keyword>
<accession>A0ABV0Y0V6</accession>
<organism evidence="2 3">
    <name type="scientific">Ameca splendens</name>
    <dbReference type="NCBI Taxonomy" id="208324"/>
    <lineage>
        <taxon>Eukaryota</taxon>
        <taxon>Metazoa</taxon>
        <taxon>Chordata</taxon>
        <taxon>Craniata</taxon>
        <taxon>Vertebrata</taxon>
        <taxon>Euteleostomi</taxon>
        <taxon>Actinopterygii</taxon>
        <taxon>Neopterygii</taxon>
        <taxon>Teleostei</taxon>
        <taxon>Neoteleostei</taxon>
        <taxon>Acanthomorphata</taxon>
        <taxon>Ovalentaria</taxon>
        <taxon>Atherinomorphae</taxon>
        <taxon>Cyprinodontiformes</taxon>
        <taxon>Goodeidae</taxon>
        <taxon>Ameca</taxon>
    </lineage>
</organism>
<comment type="caution">
    <text evidence="2">The sequence shown here is derived from an EMBL/GenBank/DDBJ whole genome shotgun (WGS) entry which is preliminary data.</text>
</comment>
<sequence length="108" mass="12264">MTILEENLLEGEKDCKITTRAAREWSGSKNMPVSERSSQSPGLNPTENLLQGLKNAVYSCSASNMTALKLLSKKNRRRFLSLNVQIHFQHPSRISLPFFSYVYNTKSQ</sequence>
<dbReference type="EMBL" id="JAHRIP010019513">
    <property type="protein sequence ID" value="MEQ2287366.1"/>
    <property type="molecule type" value="Genomic_DNA"/>
</dbReference>
<name>A0ABV0Y0V6_9TELE</name>
<evidence type="ECO:0000313" key="3">
    <source>
        <dbReference type="Proteomes" id="UP001469553"/>
    </source>
</evidence>
<gene>
    <name evidence="2" type="ORF">AMECASPLE_011605</name>
</gene>
<reference evidence="2 3" key="1">
    <citation type="submission" date="2021-06" db="EMBL/GenBank/DDBJ databases">
        <authorList>
            <person name="Palmer J.M."/>
        </authorList>
    </citation>
    <scope>NUCLEOTIDE SEQUENCE [LARGE SCALE GENOMIC DNA]</scope>
    <source>
        <strain evidence="2 3">AS_MEX2019</strain>
        <tissue evidence="2">Muscle</tissue>
    </source>
</reference>
<proteinExistence type="predicted"/>
<protein>
    <submittedName>
        <fullName evidence="2">Uncharacterized protein</fullName>
    </submittedName>
</protein>
<feature type="region of interest" description="Disordered" evidence="1">
    <location>
        <begin position="23"/>
        <end position="46"/>
    </location>
</feature>
<evidence type="ECO:0000256" key="1">
    <source>
        <dbReference type="SAM" id="MobiDB-lite"/>
    </source>
</evidence>